<gene>
    <name evidence="1" type="ORF">HJG59_009859</name>
</gene>
<accession>A0A7J8C8L4</accession>
<dbReference type="EMBL" id="JACASF010000021">
    <property type="protein sequence ID" value="KAF6407149.1"/>
    <property type="molecule type" value="Genomic_DNA"/>
</dbReference>
<evidence type="ECO:0000313" key="2">
    <source>
        <dbReference type="Proteomes" id="UP000550707"/>
    </source>
</evidence>
<organism evidence="1 2">
    <name type="scientific">Molossus molossus</name>
    <name type="common">Pallas' mastiff bat</name>
    <name type="synonym">Vespertilio molossus</name>
    <dbReference type="NCBI Taxonomy" id="27622"/>
    <lineage>
        <taxon>Eukaryota</taxon>
        <taxon>Metazoa</taxon>
        <taxon>Chordata</taxon>
        <taxon>Craniata</taxon>
        <taxon>Vertebrata</taxon>
        <taxon>Euteleostomi</taxon>
        <taxon>Mammalia</taxon>
        <taxon>Eutheria</taxon>
        <taxon>Laurasiatheria</taxon>
        <taxon>Chiroptera</taxon>
        <taxon>Yangochiroptera</taxon>
        <taxon>Molossidae</taxon>
        <taxon>Molossus</taxon>
    </lineage>
</organism>
<sequence>MSCRQPLLIISSINNRTPTFAWPLDGYFKSFMWFSRVTLTQTCNTNSFSAGWDDTRRVLDQQVGKEVARFIRMGRGSSWEGREFLNCSVWGGGLWLPGEFGCGGRILFAGAGEFRSSLILHRLEYRKGKKWGLHWGTQKVADELIQIRHRECCDGSRLLFRSCQSGGVEWR</sequence>
<keyword evidence="2" id="KW-1185">Reference proteome</keyword>
<dbReference type="Proteomes" id="UP000550707">
    <property type="component" value="Unassembled WGS sequence"/>
</dbReference>
<proteinExistence type="predicted"/>
<protein>
    <submittedName>
        <fullName evidence="1">Uncharacterized protein</fullName>
    </submittedName>
</protein>
<dbReference type="AlphaFoldDB" id="A0A7J8C8L4"/>
<comment type="caution">
    <text evidence="1">The sequence shown here is derived from an EMBL/GenBank/DDBJ whole genome shotgun (WGS) entry which is preliminary data.</text>
</comment>
<name>A0A7J8C8L4_MOLMO</name>
<dbReference type="InParanoid" id="A0A7J8C8L4"/>
<reference evidence="1 2" key="1">
    <citation type="journal article" date="2020" name="Nature">
        <title>Six reference-quality genomes reveal evolution of bat adaptations.</title>
        <authorList>
            <person name="Jebb D."/>
            <person name="Huang Z."/>
            <person name="Pippel M."/>
            <person name="Hughes G.M."/>
            <person name="Lavrichenko K."/>
            <person name="Devanna P."/>
            <person name="Winkler S."/>
            <person name="Jermiin L.S."/>
            <person name="Skirmuntt E.C."/>
            <person name="Katzourakis A."/>
            <person name="Burkitt-Gray L."/>
            <person name="Ray D.A."/>
            <person name="Sullivan K.A.M."/>
            <person name="Roscito J.G."/>
            <person name="Kirilenko B.M."/>
            <person name="Davalos L.M."/>
            <person name="Corthals A.P."/>
            <person name="Power M.L."/>
            <person name="Jones G."/>
            <person name="Ransome R.D."/>
            <person name="Dechmann D.K.N."/>
            <person name="Locatelli A.G."/>
            <person name="Puechmaille S.J."/>
            <person name="Fedrigo O."/>
            <person name="Jarvis E.D."/>
            <person name="Hiller M."/>
            <person name="Vernes S.C."/>
            <person name="Myers E.W."/>
            <person name="Teeling E.C."/>
        </authorList>
    </citation>
    <scope>NUCLEOTIDE SEQUENCE [LARGE SCALE GENOMIC DNA]</scope>
    <source>
        <strain evidence="1">MMolMol1</strain>
        <tissue evidence="1">Muscle</tissue>
    </source>
</reference>
<evidence type="ECO:0000313" key="1">
    <source>
        <dbReference type="EMBL" id="KAF6407149.1"/>
    </source>
</evidence>